<dbReference type="AlphaFoldDB" id="A0A565CTX3"/>
<sequence>MMWTSNSNLDHVLGQIIEQYHKPYKDKPSIAEVRDAPMTRSRTRKLKERFNKAVEILLNTMGFGYMPRNTQGSESLQESSSAPDLDLMEDFAHLSIKEEIPAINQGKYIYLAGQGAHNIKKLPEITSELQVTHKTSHGATKEKMEQKDELKANQVEE</sequence>
<dbReference type="EMBL" id="CABITT030000008">
    <property type="protein sequence ID" value="VVB16974.1"/>
    <property type="molecule type" value="Genomic_DNA"/>
</dbReference>
<evidence type="ECO:0000313" key="2">
    <source>
        <dbReference type="EMBL" id="VVB16974.1"/>
    </source>
</evidence>
<proteinExistence type="predicted"/>
<comment type="caution">
    <text evidence="2">The sequence shown here is derived from an EMBL/GenBank/DDBJ whole genome shotgun (WGS) entry which is preliminary data.</text>
</comment>
<keyword evidence="3" id="KW-1185">Reference proteome</keyword>
<dbReference type="Proteomes" id="UP000489600">
    <property type="component" value="Unassembled WGS sequence"/>
</dbReference>
<feature type="region of interest" description="Disordered" evidence="1">
    <location>
        <begin position="131"/>
        <end position="157"/>
    </location>
</feature>
<organism evidence="2 3">
    <name type="scientific">Arabis nemorensis</name>
    <dbReference type="NCBI Taxonomy" id="586526"/>
    <lineage>
        <taxon>Eukaryota</taxon>
        <taxon>Viridiplantae</taxon>
        <taxon>Streptophyta</taxon>
        <taxon>Embryophyta</taxon>
        <taxon>Tracheophyta</taxon>
        <taxon>Spermatophyta</taxon>
        <taxon>Magnoliopsida</taxon>
        <taxon>eudicotyledons</taxon>
        <taxon>Gunneridae</taxon>
        <taxon>Pentapetalae</taxon>
        <taxon>rosids</taxon>
        <taxon>malvids</taxon>
        <taxon>Brassicales</taxon>
        <taxon>Brassicaceae</taxon>
        <taxon>Arabideae</taxon>
        <taxon>Arabis</taxon>
    </lineage>
</organism>
<dbReference type="OrthoDB" id="10586680at2759"/>
<feature type="compositionally biased region" description="Basic and acidic residues" evidence="1">
    <location>
        <begin position="139"/>
        <end position="151"/>
    </location>
</feature>
<reference evidence="2" key="1">
    <citation type="submission" date="2019-07" db="EMBL/GenBank/DDBJ databases">
        <authorList>
            <person name="Dittberner H."/>
        </authorList>
    </citation>
    <scope>NUCLEOTIDE SEQUENCE [LARGE SCALE GENOMIC DNA]</scope>
</reference>
<gene>
    <name evidence="2" type="ORF">ANE_LOCUS27418</name>
</gene>
<protein>
    <submittedName>
        <fullName evidence="2">Uncharacterized protein</fullName>
    </submittedName>
</protein>
<evidence type="ECO:0000313" key="3">
    <source>
        <dbReference type="Proteomes" id="UP000489600"/>
    </source>
</evidence>
<evidence type="ECO:0000256" key="1">
    <source>
        <dbReference type="SAM" id="MobiDB-lite"/>
    </source>
</evidence>
<accession>A0A565CTX3</accession>
<name>A0A565CTX3_9BRAS</name>